<evidence type="ECO:0000256" key="1">
    <source>
        <dbReference type="SAM" id="Phobius"/>
    </source>
</evidence>
<proteinExistence type="predicted"/>
<evidence type="ECO:0000313" key="2">
    <source>
        <dbReference type="EMBL" id="MBU5483484.1"/>
    </source>
</evidence>
<dbReference type="InterPro" id="IPR045620">
    <property type="entry name" value="DUF6442"/>
</dbReference>
<feature type="transmembrane region" description="Helical" evidence="1">
    <location>
        <begin position="78"/>
        <end position="96"/>
    </location>
</feature>
<dbReference type="Proteomes" id="UP000726170">
    <property type="component" value="Unassembled WGS sequence"/>
</dbReference>
<dbReference type="EMBL" id="JAHLQF010000001">
    <property type="protein sequence ID" value="MBU5483484.1"/>
    <property type="molecule type" value="Genomic_DNA"/>
</dbReference>
<accession>A0ABS6EE54</accession>
<protein>
    <submittedName>
        <fullName evidence="2">Uncharacterized protein</fullName>
    </submittedName>
</protein>
<keyword evidence="1" id="KW-1133">Transmembrane helix</keyword>
<feature type="transmembrane region" description="Helical" evidence="1">
    <location>
        <begin position="30"/>
        <end position="48"/>
    </location>
</feature>
<gene>
    <name evidence="2" type="ORF">KQI86_04025</name>
</gene>
<evidence type="ECO:0000313" key="3">
    <source>
        <dbReference type="Proteomes" id="UP000726170"/>
    </source>
</evidence>
<keyword evidence="1" id="KW-0812">Transmembrane</keyword>
<keyword evidence="3" id="KW-1185">Reference proteome</keyword>
<comment type="caution">
    <text evidence="2">The sequence shown here is derived from an EMBL/GenBank/DDBJ whole genome shotgun (WGS) entry which is preliminary data.</text>
</comment>
<organism evidence="2 3">
    <name type="scientific">Clostridium mobile</name>
    <dbReference type="NCBI Taxonomy" id="2841512"/>
    <lineage>
        <taxon>Bacteria</taxon>
        <taxon>Bacillati</taxon>
        <taxon>Bacillota</taxon>
        <taxon>Clostridia</taxon>
        <taxon>Eubacteriales</taxon>
        <taxon>Clostridiaceae</taxon>
        <taxon>Clostridium</taxon>
    </lineage>
</organism>
<reference evidence="2 3" key="1">
    <citation type="submission" date="2021-06" db="EMBL/GenBank/DDBJ databases">
        <authorList>
            <person name="Sun Q."/>
            <person name="Li D."/>
        </authorList>
    </citation>
    <scope>NUCLEOTIDE SEQUENCE [LARGE SCALE GENOMIC DNA]</scope>
    <source>
        <strain evidence="2 3">MSJ-11</strain>
    </source>
</reference>
<sequence>MNRDKLLEKAKKENLWKDERERSLDSEASRLAGVCSMLLLIVLIIYNWCTGEAKDSLMGILFVYMGIDYFFKTNKKGKIFRIASIFMIIAGLIYFVDPLIRGIFL</sequence>
<keyword evidence="1" id="KW-0472">Membrane</keyword>
<dbReference type="Pfam" id="PF20040">
    <property type="entry name" value="DUF6442"/>
    <property type="match status" value="1"/>
</dbReference>
<name>A0ABS6EE54_9CLOT</name>